<feature type="modified residue" description="4-aspartylphosphate" evidence="1">
    <location>
        <position position="82"/>
    </location>
</feature>
<sequence>MCGVCGFISGLEHTMVTPVVDKHTLEQNGRTPLVMVVDDDTAIQTLLCHFMKKIGWSYVTAMHGQEAIDLIPKCQPDVILMDAKMPVLDGFEACKRIKENPVTAHIQVLIITSLEDDESINHAYEVGASDYVPKPIHWVSLQNRVQFLYKMMVAERQLMLTAKVFENTTEGIVVTDSTACITNVNPSFEAITGYDRGSVLGQNISILQSGRHDRRFYGKMWQTLLTAGKWQGEVWNRRKNGEIYPQWVNISAIRTGDGQTESYVGVFTDLTRIKESEENLLYLSGHDALTELPNRLLFHDRLNQTLVESADSGSIVAVLIVDLDRFKVINDSMGHEVGDSLLCEVATRLRAICPAKATLARLGGDEFGIVLPNMTQNRDAALLAQEVLTRVAQPITISEVEFAVGASIGMTVYPLDGEKPSVLMRNAESAMYHAKQSGRNNFQFYRSELNTASLARILLESGLRNAVDRQEFLLFYQPQMELATGKLIGMEALIRWQHPEQGMVSPGEFIPLAEETGLVIPMGQWALKEACRQSKVWMDQTGVPLRISVNLSGIQFRLPDFTEMVMRTVGESGLPPHCLELELTESIAMGDVEETLEKLTILSRFGVLLAIDDFGTGFSSLSYLKKFPIDTLKIDQSFVRNCTRDPEDAAIIRAFINLAHSLNLEVIAEGVEHLEQLEFLAQESCDEIQGYFYGRPLSGDKFEMFMLDAFAKKAQPQTLL</sequence>
<dbReference type="Pfam" id="PF00990">
    <property type="entry name" value="GGDEF"/>
    <property type="match status" value="1"/>
</dbReference>
<feature type="domain" description="PAS" evidence="3">
    <location>
        <begin position="157"/>
        <end position="208"/>
    </location>
</feature>
<dbReference type="SUPFAM" id="SSF55785">
    <property type="entry name" value="PYP-like sensor domain (PAS domain)"/>
    <property type="match status" value="1"/>
</dbReference>
<evidence type="ECO:0000313" key="7">
    <source>
        <dbReference type="EMBL" id="ABK44219.1"/>
    </source>
</evidence>
<dbReference type="AlphaFoldDB" id="A0L8C6"/>
<dbReference type="CDD" id="cd01949">
    <property type="entry name" value="GGDEF"/>
    <property type="match status" value="1"/>
</dbReference>
<dbReference type="Proteomes" id="UP000002586">
    <property type="component" value="Chromosome"/>
</dbReference>
<dbReference type="PROSITE" id="PS50883">
    <property type="entry name" value="EAL"/>
    <property type="match status" value="1"/>
</dbReference>
<dbReference type="eggNOG" id="COG5001">
    <property type="taxonomic scope" value="Bacteria"/>
</dbReference>
<dbReference type="CDD" id="cd01948">
    <property type="entry name" value="EAL"/>
    <property type="match status" value="1"/>
</dbReference>
<evidence type="ECO:0000259" key="6">
    <source>
        <dbReference type="PROSITE" id="PS50887"/>
    </source>
</evidence>
<proteinExistence type="predicted"/>
<keyword evidence="1" id="KW-0597">Phosphoprotein</keyword>
<dbReference type="PANTHER" id="PTHR44757:SF2">
    <property type="entry name" value="BIOFILM ARCHITECTURE MAINTENANCE PROTEIN MBAA"/>
    <property type="match status" value="1"/>
</dbReference>
<keyword evidence="8" id="KW-1185">Reference proteome</keyword>
<dbReference type="InterPro" id="IPR001633">
    <property type="entry name" value="EAL_dom"/>
</dbReference>
<dbReference type="SUPFAM" id="SSF52172">
    <property type="entry name" value="CheY-like"/>
    <property type="match status" value="1"/>
</dbReference>
<dbReference type="HOGENOM" id="CLU_000445_70_50_5"/>
<dbReference type="CDD" id="cd00130">
    <property type="entry name" value="PAS"/>
    <property type="match status" value="1"/>
</dbReference>
<dbReference type="InterPro" id="IPR052155">
    <property type="entry name" value="Biofilm_reg_signaling"/>
</dbReference>
<dbReference type="Gene3D" id="3.30.70.270">
    <property type="match status" value="1"/>
</dbReference>
<dbReference type="Pfam" id="PF00563">
    <property type="entry name" value="EAL"/>
    <property type="match status" value="1"/>
</dbReference>
<dbReference type="InterPro" id="IPR043128">
    <property type="entry name" value="Rev_trsase/Diguanyl_cyclase"/>
</dbReference>
<dbReference type="SMART" id="SM00267">
    <property type="entry name" value="GGDEF"/>
    <property type="match status" value="1"/>
</dbReference>
<dbReference type="Gene3D" id="3.40.50.2300">
    <property type="match status" value="1"/>
</dbReference>
<feature type="domain" description="GGDEF" evidence="6">
    <location>
        <begin position="314"/>
        <end position="447"/>
    </location>
</feature>
<evidence type="ECO:0000259" key="4">
    <source>
        <dbReference type="PROSITE" id="PS50113"/>
    </source>
</evidence>
<dbReference type="SUPFAM" id="SSF141868">
    <property type="entry name" value="EAL domain-like"/>
    <property type="match status" value="1"/>
</dbReference>
<dbReference type="NCBIfam" id="TIGR00229">
    <property type="entry name" value="sensory_box"/>
    <property type="match status" value="1"/>
</dbReference>
<gene>
    <name evidence="7" type="ordered locus">Mmc1_1710</name>
</gene>
<dbReference type="SMART" id="SM00086">
    <property type="entry name" value="PAC"/>
    <property type="match status" value="1"/>
</dbReference>
<evidence type="ECO:0000313" key="8">
    <source>
        <dbReference type="Proteomes" id="UP000002586"/>
    </source>
</evidence>
<dbReference type="InterPro" id="IPR029787">
    <property type="entry name" value="Nucleotide_cyclase"/>
</dbReference>
<dbReference type="STRING" id="156889.Mmc1_1710"/>
<dbReference type="Pfam" id="PF00072">
    <property type="entry name" value="Response_reg"/>
    <property type="match status" value="1"/>
</dbReference>
<dbReference type="Pfam" id="PF13426">
    <property type="entry name" value="PAS_9"/>
    <property type="match status" value="1"/>
</dbReference>
<dbReference type="PROSITE" id="PS50887">
    <property type="entry name" value="GGDEF"/>
    <property type="match status" value="1"/>
</dbReference>
<evidence type="ECO:0000256" key="1">
    <source>
        <dbReference type="PROSITE-ProRule" id="PRU00169"/>
    </source>
</evidence>
<dbReference type="InterPro" id="IPR001610">
    <property type="entry name" value="PAC"/>
</dbReference>
<feature type="domain" description="EAL" evidence="5">
    <location>
        <begin position="456"/>
        <end position="710"/>
    </location>
</feature>
<dbReference type="InterPro" id="IPR035965">
    <property type="entry name" value="PAS-like_dom_sf"/>
</dbReference>
<accession>A0L8C6</accession>
<organism evidence="7 8">
    <name type="scientific">Magnetococcus marinus (strain ATCC BAA-1437 / JCM 17883 / MC-1)</name>
    <dbReference type="NCBI Taxonomy" id="156889"/>
    <lineage>
        <taxon>Bacteria</taxon>
        <taxon>Pseudomonadati</taxon>
        <taxon>Pseudomonadota</taxon>
        <taxon>Magnetococcia</taxon>
        <taxon>Magnetococcales</taxon>
        <taxon>Magnetococcaceae</taxon>
        <taxon>Magnetococcus</taxon>
    </lineage>
</organism>
<evidence type="ECO:0000259" key="2">
    <source>
        <dbReference type="PROSITE" id="PS50110"/>
    </source>
</evidence>
<dbReference type="InterPro" id="IPR035919">
    <property type="entry name" value="EAL_sf"/>
</dbReference>
<evidence type="ECO:0000259" key="5">
    <source>
        <dbReference type="PROSITE" id="PS50883"/>
    </source>
</evidence>
<dbReference type="Gene3D" id="3.30.450.20">
    <property type="entry name" value="PAS domain"/>
    <property type="match status" value="1"/>
</dbReference>
<dbReference type="PROSITE" id="PS50112">
    <property type="entry name" value="PAS"/>
    <property type="match status" value="1"/>
</dbReference>
<dbReference type="SMART" id="SM00448">
    <property type="entry name" value="REC"/>
    <property type="match status" value="1"/>
</dbReference>
<reference evidence="8" key="1">
    <citation type="journal article" date="2009" name="Appl. Environ. Microbiol.">
        <title>Complete genome sequence of the chemolithoautotrophic marine magnetotactic coccus strain MC-1.</title>
        <authorList>
            <person name="Schubbe S."/>
            <person name="Williams T.J."/>
            <person name="Xie G."/>
            <person name="Kiss H.E."/>
            <person name="Brettin T.S."/>
            <person name="Martinez D."/>
            <person name="Ross C.A."/>
            <person name="Schuler D."/>
            <person name="Cox B.L."/>
            <person name="Nealson K.H."/>
            <person name="Bazylinski D.A."/>
        </authorList>
    </citation>
    <scope>NUCLEOTIDE SEQUENCE [LARGE SCALE GENOMIC DNA]</scope>
    <source>
        <strain evidence="8">ATCC BAA-1437 / JCM 17883 / MC-1</strain>
    </source>
</reference>
<dbReference type="SMART" id="SM00052">
    <property type="entry name" value="EAL"/>
    <property type="match status" value="1"/>
</dbReference>
<dbReference type="NCBIfam" id="TIGR00254">
    <property type="entry name" value="GGDEF"/>
    <property type="match status" value="1"/>
</dbReference>
<dbReference type="Gene3D" id="3.20.20.450">
    <property type="entry name" value="EAL domain"/>
    <property type="match status" value="1"/>
</dbReference>
<dbReference type="SMART" id="SM00091">
    <property type="entry name" value="PAS"/>
    <property type="match status" value="1"/>
</dbReference>
<feature type="domain" description="PAC" evidence="4">
    <location>
        <begin position="230"/>
        <end position="282"/>
    </location>
</feature>
<name>A0L8C6_MAGMM</name>
<feature type="domain" description="Response regulatory" evidence="2">
    <location>
        <begin position="33"/>
        <end position="149"/>
    </location>
</feature>
<dbReference type="InterPro" id="IPR000160">
    <property type="entry name" value="GGDEF_dom"/>
</dbReference>
<dbReference type="PANTHER" id="PTHR44757">
    <property type="entry name" value="DIGUANYLATE CYCLASE DGCP"/>
    <property type="match status" value="1"/>
</dbReference>
<protein>
    <submittedName>
        <fullName evidence="7">Response regulator receiver modulated diguanylate cyclase/phosphodiesterase with PAS/PAC sensor(S)</fullName>
    </submittedName>
</protein>
<dbReference type="SUPFAM" id="SSF55073">
    <property type="entry name" value="Nucleotide cyclase"/>
    <property type="match status" value="1"/>
</dbReference>
<dbReference type="PROSITE" id="PS50110">
    <property type="entry name" value="RESPONSE_REGULATORY"/>
    <property type="match status" value="1"/>
</dbReference>
<dbReference type="InterPro" id="IPR000700">
    <property type="entry name" value="PAS-assoc_C"/>
</dbReference>
<dbReference type="InterPro" id="IPR000014">
    <property type="entry name" value="PAS"/>
</dbReference>
<dbReference type="InterPro" id="IPR001789">
    <property type="entry name" value="Sig_transdc_resp-reg_receiver"/>
</dbReference>
<reference evidence="7 8" key="2">
    <citation type="journal article" date="2012" name="Int. J. Syst. Evol. Microbiol.">
        <title>Magnetococcus marinus gen. nov., sp. nov., a marine, magnetotactic bacterium that represents a novel lineage (Magnetococcaceae fam. nov.; Magnetococcales ord. nov.) at the base of the Alphaproteobacteria.</title>
        <authorList>
            <person name="Bazylinski D.A."/>
            <person name="Williams T.J."/>
            <person name="Lefevre C.T."/>
            <person name="Berg R.J."/>
            <person name="Zhang C.L."/>
            <person name="Bowser S.S."/>
            <person name="Dean A.J."/>
            <person name="Beveridge T.J."/>
        </authorList>
    </citation>
    <scope>NUCLEOTIDE SEQUENCE [LARGE SCALE GENOMIC DNA]</scope>
    <source>
        <strain evidence="8">ATCC BAA-1437 / JCM 17883 / MC-1</strain>
    </source>
</reference>
<dbReference type="EMBL" id="CP000471">
    <property type="protein sequence ID" value="ABK44219.1"/>
    <property type="molecule type" value="Genomic_DNA"/>
</dbReference>
<evidence type="ECO:0000259" key="3">
    <source>
        <dbReference type="PROSITE" id="PS50112"/>
    </source>
</evidence>
<dbReference type="InterPro" id="IPR011006">
    <property type="entry name" value="CheY-like_superfamily"/>
</dbReference>
<dbReference type="KEGG" id="mgm:Mmc1_1710"/>
<dbReference type="FunFam" id="3.20.20.450:FF:000001">
    <property type="entry name" value="Cyclic di-GMP phosphodiesterase yahA"/>
    <property type="match status" value="1"/>
</dbReference>
<dbReference type="GO" id="GO:0000160">
    <property type="term" value="P:phosphorelay signal transduction system"/>
    <property type="evidence" value="ECO:0007669"/>
    <property type="project" value="InterPro"/>
</dbReference>
<dbReference type="PROSITE" id="PS50113">
    <property type="entry name" value="PAC"/>
    <property type="match status" value="1"/>
</dbReference>